<name>A0A819BHC7_9BILA</name>
<feature type="region of interest" description="Disordered" evidence="1">
    <location>
        <begin position="1"/>
        <end position="46"/>
    </location>
</feature>
<proteinExistence type="predicted"/>
<reference evidence="4" key="1">
    <citation type="submission" date="2021-02" db="EMBL/GenBank/DDBJ databases">
        <authorList>
            <person name="Nowell W R."/>
        </authorList>
    </citation>
    <scope>NUCLEOTIDE SEQUENCE</scope>
</reference>
<evidence type="ECO:0000313" key="5">
    <source>
        <dbReference type="EMBL" id="CAF3901067.1"/>
    </source>
</evidence>
<feature type="region of interest" description="Disordered" evidence="1">
    <location>
        <begin position="114"/>
        <end position="161"/>
    </location>
</feature>
<sequence length="161" mass="18655">MSHKSEEEKKEAEEEEEEEEKKEEEEEEKKKETAIPKEPELPPEVDAFFKGKNKYKHPYGDWKPVVKADPLKRKTFGEQLDLPADNWHLPENQPVPVISEIKDDSHIKLTFKEREITGIPSKSSSKTNEPIVFKKRKTTSNRQLRGSNTKGDQKRGPSDES</sequence>
<evidence type="ECO:0000313" key="6">
    <source>
        <dbReference type="Proteomes" id="UP000663823"/>
    </source>
</evidence>
<feature type="compositionally biased region" description="Basic and acidic residues" evidence="1">
    <location>
        <begin position="1"/>
        <end position="12"/>
    </location>
</feature>
<feature type="compositionally biased region" description="Basic and acidic residues" evidence="1">
    <location>
        <begin position="28"/>
        <end position="40"/>
    </location>
</feature>
<organism evidence="4 6">
    <name type="scientific">Rotaria sordida</name>
    <dbReference type="NCBI Taxonomy" id="392033"/>
    <lineage>
        <taxon>Eukaryota</taxon>
        <taxon>Metazoa</taxon>
        <taxon>Spiralia</taxon>
        <taxon>Gnathifera</taxon>
        <taxon>Rotifera</taxon>
        <taxon>Eurotatoria</taxon>
        <taxon>Bdelloidea</taxon>
        <taxon>Philodinida</taxon>
        <taxon>Philodinidae</taxon>
        <taxon>Rotaria</taxon>
    </lineage>
</organism>
<dbReference type="OrthoDB" id="10039771at2759"/>
<gene>
    <name evidence="5" type="ORF">FNK824_LOCUS20576</name>
    <name evidence="4" type="ORF">OTI717_LOCUS18323</name>
    <name evidence="2" type="ORF">RFH988_LOCUS14917</name>
    <name evidence="3" type="ORF">SEV965_LOCUS21234</name>
</gene>
<evidence type="ECO:0000256" key="1">
    <source>
        <dbReference type="SAM" id="MobiDB-lite"/>
    </source>
</evidence>
<protein>
    <submittedName>
        <fullName evidence="4">Uncharacterized protein</fullName>
    </submittedName>
</protein>
<dbReference type="Proteomes" id="UP000663889">
    <property type="component" value="Unassembled WGS sequence"/>
</dbReference>
<dbReference type="Proteomes" id="UP000663874">
    <property type="component" value="Unassembled WGS sequence"/>
</dbReference>
<dbReference type="EMBL" id="CAJNOO010000705">
    <property type="protein sequence ID" value="CAF1015525.1"/>
    <property type="molecule type" value="Genomic_DNA"/>
</dbReference>
<dbReference type="EMBL" id="CAJOAX010002518">
    <property type="protein sequence ID" value="CAF3801885.1"/>
    <property type="molecule type" value="Genomic_DNA"/>
</dbReference>
<feature type="compositionally biased region" description="Acidic residues" evidence="1">
    <location>
        <begin position="13"/>
        <end position="27"/>
    </location>
</feature>
<accession>A0A819BHC7</accession>
<feature type="compositionally biased region" description="Basic and acidic residues" evidence="1">
    <location>
        <begin position="151"/>
        <end position="161"/>
    </location>
</feature>
<evidence type="ECO:0000313" key="3">
    <source>
        <dbReference type="EMBL" id="CAF1202656.1"/>
    </source>
</evidence>
<evidence type="ECO:0000313" key="4">
    <source>
        <dbReference type="EMBL" id="CAF3801885.1"/>
    </source>
</evidence>
<comment type="caution">
    <text evidence="4">The sequence shown here is derived from an EMBL/GenBank/DDBJ whole genome shotgun (WGS) entry which is preliminary data.</text>
</comment>
<dbReference type="EMBL" id="CAJNOU010001427">
    <property type="protein sequence ID" value="CAF1202656.1"/>
    <property type="molecule type" value="Genomic_DNA"/>
</dbReference>
<feature type="compositionally biased region" description="Polar residues" evidence="1">
    <location>
        <begin position="140"/>
        <end position="150"/>
    </location>
</feature>
<dbReference type="EMBL" id="CAJOBE010003797">
    <property type="protein sequence ID" value="CAF3901067.1"/>
    <property type="molecule type" value="Genomic_DNA"/>
</dbReference>
<evidence type="ECO:0000313" key="2">
    <source>
        <dbReference type="EMBL" id="CAF1015525.1"/>
    </source>
</evidence>
<dbReference type="Proteomes" id="UP000663823">
    <property type="component" value="Unassembled WGS sequence"/>
</dbReference>
<dbReference type="Proteomes" id="UP000663882">
    <property type="component" value="Unassembled WGS sequence"/>
</dbReference>
<dbReference type="AlphaFoldDB" id="A0A819BHC7"/>